<keyword evidence="2" id="KW-0812">Transmembrane</keyword>
<sequence>MKKKSGFTLIEVMVTVGVIAILAAIAAPAYLSQQRKGNRAEAINALAQISIEMNRCYSDNGGYTCCDNALILPRLLNNPPLTNQGHYTIAIDPNTSAGLIGCKDDQAFSITATAINDQADDTKCETFTIDSSGSRTALDNTAALQPTCWSDQ</sequence>
<proteinExistence type="predicted"/>
<dbReference type="SUPFAM" id="SSF54523">
    <property type="entry name" value="Pili subunits"/>
    <property type="match status" value="1"/>
</dbReference>
<organism evidence="3">
    <name type="scientific">hydrothermal vent metagenome</name>
    <dbReference type="NCBI Taxonomy" id="652676"/>
    <lineage>
        <taxon>unclassified sequences</taxon>
        <taxon>metagenomes</taxon>
        <taxon>ecological metagenomes</taxon>
    </lineage>
</organism>
<dbReference type="InterPro" id="IPR045584">
    <property type="entry name" value="Pilin-like"/>
</dbReference>
<name>A0A3B0ZVW1_9ZZZZ</name>
<gene>
    <name evidence="3" type="ORF">MNBD_GAMMA21-1087</name>
</gene>
<feature type="transmembrane region" description="Helical" evidence="2">
    <location>
        <begin position="12"/>
        <end position="31"/>
    </location>
</feature>
<reference evidence="3" key="1">
    <citation type="submission" date="2018-06" db="EMBL/GenBank/DDBJ databases">
        <authorList>
            <person name="Zhirakovskaya E."/>
        </authorList>
    </citation>
    <scope>NUCLEOTIDE SEQUENCE</scope>
</reference>
<keyword evidence="1" id="KW-0488">Methylation</keyword>
<dbReference type="PROSITE" id="PS00409">
    <property type="entry name" value="PROKAR_NTER_METHYL"/>
    <property type="match status" value="1"/>
</dbReference>
<dbReference type="Pfam" id="PF16732">
    <property type="entry name" value="ComP_DUS"/>
    <property type="match status" value="1"/>
</dbReference>
<evidence type="ECO:0008006" key="4">
    <source>
        <dbReference type="Google" id="ProtNLM"/>
    </source>
</evidence>
<evidence type="ECO:0000256" key="1">
    <source>
        <dbReference type="ARBA" id="ARBA00022481"/>
    </source>
</evidence>
<dbReference type="InterPro" id="IPR012902">
    <property type="entry name" value="N_methyl_site"/>
</dbReference>
<dbReference type="EMBL" id="UOFR01000012">
    <property type="protein sequence ID" value="VAW91562.1"/>
    <property type="molecule type" value="Genomic_DNA"/>
</dbReference>
<dbReference type="Pfam" id="PF07963">
    <property type="entry name" value="N_methyl"/>
    <property type="match status" value="1"/>
</dbReference>
<protein>
    <recommendedName>
        <fullName evidence="4">Type IV pilus biogenesis protein PilE</fullName>
    </recommendedName>
</protein>
<evidence type="ECO:0000256" key="2">
    <source>
        <dbReference type="SAM" id="Phobius"/>
    </source>
</evidence>
<keyword evidence="2" id="KW-0472">Membrane</keyword>
<dbReference type="PANTHER" id="PTHR30093:SF34">
    <property type="entry name" value="PREPILIN PEPTIDASE-DEPENDENT PROTEIN D"/>
    <property type="match status" value="1"/>
</dbReference>
<accession>A0A3B0ZVW1</accession>
<evidence type="ECO:0000313" key="3">
    <source>
        <dbReference type="EMBL" id="VAW91562.1"/>
    </source>
</evidence>
<dbReference type="NCBIfam" id="TIGR02532">
    <property type="entry name" value="IV_pilin_GFxxxE"/>
    <property type="match status" value="1"/>
</dbReference>
<dbReference type="PANTHER" id="PTHR30093">
    <property type="entry name" value="GENERAL SECRETION PATHWAY PROTEIN G"/>
    <property type="match status" value="1"/>
</dbReference>
<dbReference type="InterPro" id="IPR031982">
    <property type="entry name" value="PilE-like"/>
</dbReference>
<dbReference type="GO" id="GO:0043683">
    <property type="term" value="P:type IV pilus assembly"/>
    <property type="evidence" value="ECO:0007669"/>
    <property type="project" value="InterPro"/>
</dbReference>
<dbReference type="AlphaFoldDB" id="A0A3B0ZVW1"/>
<keyword evidence="2" id="KW-1133">Transmembrane helix</keyword>
<dbReference type="Gene3D" id="3.30.700.10">
    <property type="entry name" value="Glycoprotein, Type 4 Pilin"/>
    <property type="match status" value="1"/>
</dbReference>